<reference evidence="2 3" key="1">
    <citation type="journal article" date="2021" name="Nat. Commun.">
        <title>Genetic determinants of endophytism in the Arabidopsis root mycobiome.</title>
        <authorList>
            <person name="Mesny F."/>
            <person name="Miyauchi S."/>
            <person name="Thiergart T."/>
            <person name="Pickel B."/>
            <person name="Atanasova L."/>
            <person name="Karlsson M."/>
            <person name="Huettel B."/>
            <person name="Barry K.W."/>
            <person name="Haridas S."/>
            <person name="Chen C."/>
            <person name="Bauer D."/>
            <person name="Andreopoulos W."/>
            <person name="Pangilinan J."/>
            <person name="LaButti K."/>
            <person name="Riley R."/>
            <person name="Lipzen A."/>
            <person name="Clum A."/>
            <person name="Drula E."/>
            <person name="Henrissat B."/>
            <person name="Kohler A."/>
            <person name="Grigoriev I.V."/>
            <person name="Martin F.M."/>
            <person name="Hacquard S."/>
        </authorList>
    </citation>
    <scope>NUCLEOTIDE SEQUENCE [LARGE SCALE GENOMIC DNA]</scope>
    <source>
        <strain evidence="2 3">MPI-SDFR-AT-0080</strain>
    </source>
</reference>
<dbReference type="EMBL" id="JAGTJR010000001">
    <property type="protein sequence ID" value="KAH7065420.1"/>
    <property type="molecule type" value="Genomic_DNA"/>
</dbReference>
<evidence type="ECO:0000313" key="3">
    <source>
        <dbReference type="Proteomes" id="UP000774617"/>
    </source>
</evidence>
<gene>
    <name evidence="2" type="ORF">B0J12DRAFT_35853</name>
</gene>
<evidence type="ECO:0000256" key="1">
    <source>
        <dbReference type="SAM" id="MobiDB-lite"/>
    </source>
</evidence>
<organism evidence="2 3">
    <name type="scientific">Macrophomina phaseolina</name>
    <dbReference type="NCBI Taxonomy" id="35725"/>
    <lineage>
        <taxon>Eukaryota</taxon>
        <taxon>Fungi</taxon>
        <taxon>Dikarya</taxon>
        <taxon>Ascomycota</taxon>
        <taxon>Pezizomycotina</taxon>
        <taxon>Dothideomycetes</taxon>
        <taxon>Dothideomycetes incertae sedis</taxon>
        <taxon>Botryosphaeriales</taxon>
        <taxon>Botryosphaeriaceae</taxon>
        <taxon>Macrophomina</taxon>
    </lineage>
</organism>
<comment type="caution">
    <text evidence="2">The sequence shown here is derived from an EMBL/GenBank/DDBJ whole genome shotgun (WGS) entry which is preliminary data.</text>
</comment>
<keyword evidence="3" id="KW-1185">Reference proteome</keyword>
<proteinExistence type="predicted"/>
<feature type="compositionally biased region" description="Basic and acidic residues" evidence="1">
    <location>
        <begin position="32"/>
        <end position="45"/>
    </location>
</feature>
<name>A0ABQ8GVY4_9PEZI</name>
<sequence length="136" mass="16049">MPFPSLILTIHLSRSSFATPFFSYQQCATIRKDSEVKSKTKDRQRPPRQISNEARYSRRSLQPGRHTKRKYRETPYPISEKLRPRNQMSVTSLTKTKRDSKGYQYDMNGRKKKKKKDERADQEMTPEMLHFSGCCA</sequence>
<dbReference type="Proteomes" id="UP000774617">
    <property type="component" value="Unassembled WGS sequence"/>
</dbReference>
<feature type="region of interest" description="Disordered" evidence="1">
    <location>
        <begin position="32"/>
        <end position="136"/>
    </location>
</feature>
<evidence type="ECO:0000313" key="2">
    <source>
        <dbReference type="EMBL" id="KAH7065420.1"/>
    </source>
</evidence>
<protein>
    <submittedName>
        <fullName evidence="2">Uncharacterized protein</fullName>
    </submittedName>
</protein>
<accession>A0ABQ8GVY4</accession>